<protein>
    <submittedName>
        <fullName evidence="2">Uncharacterized protein</fullName>
    </submittedName>
</protein>
<feature type="compositionally biased region" description="Low complexity" evidence="1">
    <location>
        <begin position="181"/>
        <end position="191"/>
    </location>
</feature>
<dbReference type="EMBL" id="JAQMWT010000379">
    <property type="protein sequence ID" value="KAJ8602510.1"/>
    <property type="molecule type" value="Genomic_DNA"/>
</dbReference>
<feature type="compositionally biased region" description="Pro residues" evidence="1">
    <location>
        <begin position="115"/>
        <end position="124"/>
    </location>
</feature>
<dbReference type="Proteomes" id="UP001230188">
    <property type="component" value="Unassembled WGS sequence"/>
</dbReference>
<feature type="compositionally biased region" description="Basic and acidic residues" evidence="1">
    <location>
        <begin position="390"/>
        <end position="402"/>
    </location>
</feature>
<name>A0AAD7XLA1_9STRA</name>
<keyword evidence="3" id="KW-1185">Reference proteome</keyword>
<comment type="caution">
    <text evidence="2">The sequence shown here is derived from an EMBL/GenBank/DDBJ whole genome shotgun (WGS) entry which is preliminary data.</text>
</comment>
<evidence type="ECO:0000313" key="2">
    <source>
        <dbReference type="EMBL" id="KAJ8602510.1"/>
    </source>
</evidence>
<accession>A0AAD7XLA1</accession>
<gene>
    <name evidence="2" type="ORF">CTAYLR_001274</name>
</gene>
<feature type="region of interest" description="Disordered" evidence="1">
    <location>
        <begin position="323"/>
        <end position="350"/>
    </location>
</feature>
<dbReference type="AlphaFoldDB" id="A0AAD7XLA1"/>
<feature type="region of interest" description="Disordered" evidence="1">
    <location>
        <begin position="390"/>
        <end position="463"/>
    </location>
</feature>
<sequence length="701" mass="74304">MMVARASGAALGGSSPSYSLFASGVEPVSFEPGIAVDHANQFCQWVADVILQHGGMMTSANLGSTLVAEDPERYATIKAVFGGLCGLLTRYPQRFALVNNQPLNHVAVIGAAPMPAPLSPPGPPRLRVTRAGRSGSGESFPRSESFRSQSSEHGSPRGSLSEVSYGLASPNAARRAPSTAGSDSSGSVRGRSNARSRPRSNSASSPGCGSRRRALADRDELEVVRQTREILEVASEHALKAVDLANALRNRVGVDVLGRVREAHGGLLSLLERHRDVVRVRRVPKHDVVSLATPPLDYARPRLLRPDAPFFPPPPPPGLDEAIVRRIDGPTPNSPRRLKGGPPPAAGPIQRRHTYDDVRALQQFLPPPPPAIPALERGVASVRLEEPARRDAFRKAAAEPRPRSSFGDDIFHQPPTGDSRPPPALASIWTNNDADAPPPNRVIPRSRSYSGGGTTTSPLPGAATTDGCCVGGGAVSPDRPASYACLSSLSPLEDAAPDGGESPHAIWEPPEDQLLGAARSARCVPSRPRVAWSSSAPSMMVRDDHAQQSPASPPQRDPAAAGGGYSSCCGGFATDPPSGGAPPLLSGAADQGRHADTVARSRRSLDRLMCEDYVPTQRWPRDETDDATLVATVGESLDHLRGCATLNKLRSALKQRYNLPRSVKSVPLRAFLAAYADLFALDGAHVYLRDPNSDDGLPPNR</sequence>
<proteinExistence type="predicted"/>
<feature type="region of interest" description="Disordered" evidence="1">
    <location>
        <begin position="115"/>
        <end position="214"/>
    </location>
</feature>
<evidence type="ECO:0000313" key="3">
    <source>
        <dbReference type="Proteomes" id="UP001230188"/>
    </source>
</evidence>
<evidence type="ECO:0000256" key="1">
    <source>
        <dbReference type="SAM" id="MobiDB-lite"/>
    </source>
</evidence>
<reference evidence="2" key="1">
    <citation type="submission" date="2023-01" db="EMBL/GenBank/DDBJ databases">
        <title>Metagenome sequencing of chrysophaentin producing Chrysophaeum taylorii.</title>
        <authorList>
            <person name="Davison J."/>
            <person name="Bewley C."/>
        </authorList>
    </citation>
    <scope>NUCLEOTIDE SEQUENCE</scope>
    <source>
        <strain evidence="2">NIES-1699</strain>
    </source>
</reference>
<feature type="region of interest" description="Disordered" evidence="1">
    <location>
        <begin position="526"/>
        <end position="563"/>
    </location>
</feature>
<organism evidence="2 3">
    <name type="scientific">Chrysophaeum taylorii</name>
    <dbReference type="NCBI Taxonomy" id="2483200"/>
    <lineage>
        <taxon>Eukaryota</taxon>
        <taxon>Sar</taxon>
        <taxon>Stramenopiles</taxon>
        <taxon>Ochrophyta</taxon>
        <taxon>Pelagophyceae</taxon>
        <taxon>Pelagomonadales</taxon>
        <taxon>Pelagomonadaceae</taxon>
        <taxon>Chrysophaeum</taxon>
    </lineage>
</organism>